<sequence>MPRSLAELTDGVWARILDTWVDLLLFIYVSQARLVLDIWTWRNNSACTISVFFHLSPLNTVELLGAEFQLSINLTNLFFPSPRSQHMSTCRNMSFILAIHRPKCQGETSSCILRLFYTDAEQTKNTTSRKT</sequence>
<dbReference type="Proteomes" id="UP001152300">
    <property type="component" value="Unassembled WGS sequence"/>
</dbReference>
<proteinExistence type="predicted"/>
<organism evidence="1 2">
    <name type="scientific">Sclerotinia nivalis</name>
    <dbReference type="NCBI Taxonomy" id="352851"/>
    <lineage>
        <taxon>Eukaryota</taxon>
        <taxon>Fungi</taxon>
        <taxon>Dikarya</taxon>
        <taxon>Ascomycota</taxon>
        <taxon>Pezizomycotina</taxon>
        <taxon>Leotiomycetes</taxon>
        <taxon>Helotiales</taxon>
        <taxon>Sclerotiniaceae</taxon>
        <taxon>Sclerotinia</taxon>
    </lineage>
</organism>
<reference evidence="1" key="1">
    <citation type="submission" date="2022-11" db="EMBL/GenBank/DDBJ databases">
        <title>Genome Resource of Sclerotinia nivalis Strain SnTB1, a Plant Pathogen Isolated from American Ginseng.</title>
        <authorList>
            <person name="Fan S."/>
        </authorList>
    </citation>
    <scope>NUCLEOTIDE SEQUENCE</scope>
    <source>
        <strain evidence="1">SnTB1</strain>
    </source>
</reference>
<accession>A0A9X0AJ55</accession>
<evidence type="ECO:0000313" key="2">
    <source>
        <dbReference type="Proteomes" id="UP001152300"/>
    </source>
</evidence>
<dbReference type="AlphaFoldDB" id="A0A9X0AJ55"/>
<comment type="caution">
    <text evidence="1">The sequence shown here is derived from an EMBL/GenBank/DDBJ whole genome shotgun (WGS) entry which is preliminary data.</text>
</comment>
<evidence type="ECO:0000313" key="1">
    <source>
        <dbReference type="EMBL" id="KAJ8063756.1"/>
    </source>
</evidence>
<name>A0A9X0AJ55_9HELO</name>
<protein>
    <submittedName>
        <fullName evidence="1">Uncharacterized protein</fullName>
    </submittedName>
</protein>
<gene>
    <name evidence="1" type="ORF">OCU04_007618</name>
</gene>
<dbReference type="EMBL" id="JAPEIS010000008">
    <property type="protein sequence ID" value="KAJ8063756.1"/>
    <property type="molecule type" value="Genomic_DNA"/>
</dbReference>
<keyword evidence="2" id="KW-1185">Reference proteome</keyword>